<feature type="domain" description="Disease resistance protein winged helix" evidence="7">
    <location>
        <begin position="441"/>
        <end position="510"/>
    </location>
</feature>
<dbReference type="GO" id="GO:0051707">
    <property type="term" value="P:response to other organism"/>
    <property type="evidence" value="ECO:0007669"/>
    <property type="project" value="UniProtKB-ARBA"/>
</dbReference>
<dbReference type="PANTHER" id="PTHR36766">
    <property type="entry name" value="PLANT BROAD-SPECTRUM MILDEW RESISTANCE PROTEIN RPW8"/>
    <property type="match status" value="1"/>
</dbReference>
<evidence type="ECO:0000256" key="3">
    <source>
        <dbReference type="ARBA" id="ARBA00022821"/>
    </source>
</evidence>
<sequence length="879" mass="101231">MAEYFVFEIAESLLGKLASNLYEQVSRAFDLYDDVQSFRDTLSIIKDVLLDAEEKKEKKHGLREWLRQIRNVCLDAEDVLDGFECQNLRKQVLKASGTTRMKVNHFFSSSNSLVFRFRMARQIKNVTRRLDKITADGSKFGLERIVIDHSPLQRREMTYSHVDASGVIGREKDKEEIIKILMQPHPNGDGYGDQSVCVIPIVGIGGLGKTTLAKLVFNDNRMDDIFQLKMWVCISDDFDIRQILIKIINSATDPTISVFPQESINNLDIEQLQSRVRHRLSCQKYLLVLDDVWNNNRAKWIELKDLIKVGAVGSKILVTTRSTSIASMMGTVPSYVLEGLSVENCLSLFLKWAFREGEEKEHPYLVDIGKEIVKKCRGVPLALKTSGSSLFSIFDLERWEILRDHELWNRKQQKDDILPSLKLSYDQMPSYLRHCFALFSLYPKDFGFTCAEIANFWATLGLLRSPFGSQKIENVGKLYINELYSRSFLEDFEDFGTVYYFKLHDLVHDLSLYVAKEEFLMVNSHTRSIPEQVRDISVVENDSLRHTVFPKSRGVRTIIFPVDGVGVGSESLLETWIKRYKYLRHLNLSNSSFATLPNSIAKLEHLRALILDKNFKIKRLPNSICRLQNLQKLSLRRCLGLETLPKRLGMLISLRKLYITTKQSILSEDEFASLNHLHTLVFEYCDNLMFLFRGAQAQLPSLEVLIIQSCGKLECLPFHILPKLEVLIVTRCLMLILSLNSEIPIQRLKMKYLHIEQCPQQLALPEWIKAASNTLRTLSILNCHCLEMLPEWLSTMTRLKMLHIVNCPKLFHLPCDLHCLRALEDLIIDGCPELGRKCEPHSGEHWPFIAHIKCVSIGETRKRKLLFQMLSRLGLNCTQ</sequence>
<dbReference type="InterPro" id="IPR027417">
    <property type="entry name" value="P-loop_NTPase"/>
</dbReference>
<dbReference type="InterPro" id="IPR032675">
    <property type="entry name" value="LRR_dom_sf"/>
</dbReference>
<keyword evidence="3" id="KW-0611">Plant defense</keyword>
<feature type="domain" description="Disease resistance N-terminal" evidence="6">
    <location>
        <begin position="11"/>
        <end position="100"/>
    </location>
</feature>
<evidence type="ECO:0000256" key="2">
    <source>
        <dbReference type="ARBA" id="ARBA00022741"/>
    </source>
</evidence>
<dbReference type="InterPro" id="IPR038005">
    <property type="entry name" value="RX-like_CC"/>
</dbReference>
<dbReference type="Pfam" id="PF18052">
    <property type="entry name" value="Rx_N"/>
    <property type="match status" value="1"/>
</dbReference>
<keyword evidence="1" id="KW-0677">Repeat</keyword>
<dbReference type="InterPro" id="IPR036388">
    <property type="entry name" value="WH-like_DNA-bd_sf"/>
</dbReference>
<dbReference type="InterPro" id="IPR041118">
    <property type="entry name" value="Rx_N"/>
</dbReference>
<dbReference type="PRINTS" id="PR00364">
    <property type="entry name" value="DISEASERSIST"/>
</dbReference>
<dbReference type="Gene3D" id="1.20.5.4130">
    <property type="match status" value="1"/>
</dbReference>
<dbReference type="GO" id="GO:0005524">
    <property type="term" value="F:ATP binding"/>
    <property type="evidence" value="ECO:0007669"/>
    <property type="project" value="UniProtKB-KW"/>
</dbReference>
<evidence type="ECO:0000256" key="1">
    <source>
        <dbReference type="ARBA" id="ARBA00022737"/>
    </source>
</evidence>
<dbReference type="SUPFAM" id="SSF52540">
    <property type="entry name" value="P-loop containing nucleoside triphosphate hydrolases"/>
    <property type="match status" value="1"/>
</dbReference>
<evidence type="ECO:0000313" key="9">
    <source>
        <dbReference type="EMBL" id="KOM38774.1"/>
    </source>
</evidence>
<dbReference type="AlphaFoldDB" id="A0A0L9U8H3"/>
<dbReference type="InterPro" id="IPR002182">
    <property type="entry name" value="NB-ARC"/>
</dbReference>
<feature type="domain" description="Disease resistance R13L4/SHOC-2-like LRR" evidence="8">
    <location>
        <begin position="578"/>
        <end position="805"/>
    </location>
</feature>
<feature type="domain" description="NB-ARC" evidence="5">
    <location>
        <begin position="171"/>
        <end position="356"/>
    </location>
</feature>
<dbReference type="Proteomes" id="UP000053144">
    <property type="component" value="Chromosome 3"/>
</dbReference>
<dbReference type="PANTHER" id="PTHR36766:SF61">
    <property type="entry name" value="NB-ARC DOMAIN DISEASE RESISTANCE PROTEIN"/>
    <property type="match status" value="1"/>
</dbReference>
<gene>
    <name evidence="9" type="ORF">LR48_Vigan03g215600</name>
</gene>
<dbReference type="Gramene" id="KOM38774">
    <property type="protein sequence ID" value="KOM38774"/>
    <property type="gene ID" value="LR48_Vigan03g215600"/>
</dbReference>
<name>A0A0L9U8H3_PHAAN</name>
<keyword evidence="2" id="KW-0547">Nucleotide-binding</keyword>
<reference evidence="10" key="1">
    <citation type="journal article" date="2015" name="Proc. Natl. Acad. Sci. U.S.A.">
        <title>Genome sequencing of adzuki bean (Vigna angularis) provides insight into high starch and low fat accumulation and domestication.</title>
        <authorList>
            <person name="Yang K."/>
            <person name="Tian Z."/>
            <person name="Chen C."/>
            <person name="Luo L."/>
            <person name="Zhao B."/>
            <person name="Wang Z."/>
            <person name="Yu L."/>
            <person name="Li Y."/>
            <person name="Sun Y."/>
            <person name="Li W."/>
            <person name="Chen Y."/>
            <person name="Li Y."/>
            <person name="Zhang Y."/>
            <person name="Ai D."/>
            <person name="Zhao J."/>
            <person name="Shang C."/>
            <person name="Ma Y."/>
            <person name="Wu B."/>
            <person name="Wang M."/>
            <person name="Gao L."/>
            <person name="Sun D."/>
            <person name="Zhang P."/>
            <person name="Guo F."/>
            <person name="Wang W."/>
            <person name="Li Y."/>
            <person name="Wang J."/>
            <person name="Varshney R.K."/>
            <person name="Wang J."/>
            <person name="Ling H.Q."/>
            <person name="Wan P."/>
        </authorList>
    </citation>
    <scope>NUCLEOTIDE SEQUENCE</scope>
    <source>
        <strain evidence="10">cv. Jingnong 6</strain>
    </source>
</reference>
<dbReference type="Pfam" id="PF23559">
    <property type="entry name" value="WHD_DRP"/>
    <property type="match status" value="1"/>
</dbReference>
<accession>A0A0L9U8H3</accession>
<evidence type="ECO:0000256" key="4">
    <source>
        <dbReference type="ARBA" id="ARBA00022840"/>
    </source>
</evidence>
<dbReference type="GO" id="GO:0043531">
    <property type="term" value="F:ADP binding"/>
    <property type="evidence" value="ECO:0007669"/>
    <property type="project" value="InterPro"/>
</dbReference>
<organism evidence="9 10">
    <name type="scientific">Phaseolus angularis</name>
    <name type="common">Azuki bean</name>
    <name type="synonym">Vigna angularis</name>
    <dbReference type="NCBI Taxonomy" id="3914"/>
    <lineage>
        <taxon>Eukaryota</taxon>
        <taxon>Viridiplantae</taxon>
        <taxon>Streptophyta</taxon>
        <taxon>Embryophyta</taxon>
        <taxon>Tracheophyta</taxon>
        <taxon>Spermatophyta</taxon>
        <taxon>Magnoliopsida</taxon>
        <taxon>eudicotyledons</taxon>
        <taxon>Gunneridae</taxon>
        <taxon>Pentapetalae</taxon>
        <taxon>rosids</taxon>
        <taxon>fabids</taxon>
        <taxon>Fabales</taxon>
        <taxon>Fabaceae</taxon>
        <taxon>Papilionoideae</taxon>
        <taxon>50 kb inversion clade</taxon>
        <taxon>NPAAA clade</taxon>
        <taxon>indigoferoid/millettioid clade</taxon>
        <taxon>Phaseoleae</taxon>
        <taxon>Vigna</taxon>
    </lineage>
</organism>
<dbReference type="InterPro" id="IPR055414">
    <property type="entry name" value="LRR_R13L4/SHOC2-like"/>
</dbReference>
<evidence type="ECO:0000259" key="6">
    <source>
        <dbReference type="Pfam" id="PF18052"/>
    </source>
</evidence>
<dbReference type="CDD" id="cd14798">
    <property type="entry name" value="RX-CC_like"/>
    <property type="match status" value="1"/>
</dbReference>
<proteinExistence type="predicted"/>
<evidence type="ECO:0000259" key="8">
    <source>
        <dbReference type="Pfam" id="PF23598"/>
    </source>
</evidence>
<dbReference type="KEGG" id="var:108328612"/>
<dbReference type="EMBL" id="CM003373">
    <property type="protein sequence ID" value="KOM38774.1"/>
    <property type="molecule type" value="Genomic_DNA"/>
</dbReference>
<dbReference type="InterPro" id="IPR042197">
    <property type="entry name" value="Apaf_helical"/>
</dbReference>
<evidence type="ECO:0000259" key="5">
    <source>
        <dbReference type="Pfam" id="PF00931"/>
    </source>
</evidence>
<dbReference type="Pfam" id="PF23598">
    <property type="entry name" value="LRR_14"/>
    <property type="match status" value="1"/>
</dbReference>
<dbReference type="Gene3D" id="3.40.50.300">
    <property type="entry name" value="P-loop containing nucleotide triphosphate hydrolases"/>
    <property type="match status" value="1"/>
</dbReference>
<dbReference type="InterPro" id="IPR058922">
    <property type="entry name" value="WHD_DRP"/>
</dbReference>
<protein>
    <submittedName>
        <fullName evidence="9">Uncharacterized protein</fullName>
    </submittedName>
</protein>
<evidence type="ECO:0000259" key="7">
    <source>
        <dbReference type="Pfam" id="PF23559"/>
    </source>
</evidence>
<dbReference type="Gene3D" id="3.80.10.10">
    <property type="entry name" value="Ribonuclease Inhibitor"/>
    <property type="match status" value="1"/>
</dbReference>
<dbReference type="OrthoDB" id="2018467at2759"/>
<dbReference type="SUPFAM" id="SSF52058">
    <property type="entry name" value="L domain-like"/>
    <property type="match status" value="1"/>
</dbReference>
<dbReference type="Gene3D" id="1.10.10.10">
    <property type="entry name" value="Winged helix-like DNA-binding domain superfamily/Winged helix DNA-binding domain"/>
    <property type="match status" value="1"/>
</dbReference>
<keyword evidence="4" id="KW-0067">ATP-binding</keyword>
<dbReference type="OMA" id="EIECCEN"/>
<dbReference type="Gene3D" id="1.10.8.430">
    <property type="entry name" value="Helical domain of apoptotic protease-activating factors"/>
    <property type="match status" value="1"/>
</dbReference>
<dbReference type="GO" id="GO:0006952">
    <property type="term" value="P:defense response"/>
    <property type="evidence" value="ECO:0007669"/>
    <property type="project" value="UniProtKB-KW"/>
</dbReference>
<dbReference type="Pfam" id="PF00931">
    <property type="entry name" value="NB-ARC"/>
    <property type="match status" value="1"/>
</dbReference>
<evidence type="ECO:0000313" key="10">
    <source>
        <dbReference type="Proteomes" id="UP000053144"/>
    </source>
</evidence>